<evidence type="ECO:0000313" key="1">
    <source>
        <dbReference type="Proteomes" id="UP000095283"/>
    </source>
</evidence>
<dbReference type="WBParaSite" id="Hba_01561">
    <property type="protein sequence ID" value="Hba_01561"/>
    <property type="gene ID" value="Hba_01561"/>
</dbReference>
<reference evidence="2" key="1">
    <citation type="submission" date="2016-11" db="UniProtKB">
        <authorList>
            <consortium name="WormBaseParasite"/>
        </authorList>
    </citation>
    <scope>IDENTIFICATION</scope>
</reference>
<name>A0A1I7WA75_HETBA</name>
<dbReference type="Proteomes" id="UP000095283">
    <property type="component" value="Unplaced"/>
</dbReference>
<proteinExistence type="predicted"/>
<evidence type="ECO:0000313" key="2">
    <source>
        <dbReference type="WBParaSite" id="Hba_01561"/>
    </source>
</evidence>
<keyword evidence="1" id="KW-1185">Reference proteome</keyword>
<accession>A0A1I7WA75</accession>
<dbReference type="AlphaFoldDB" id="A0A1I7WA75"/>
<organism evidence="1 2">
    <name type="scientific">Heterorhabditis bacteriophora</name>
    <name type="common">Entomopathogenic nematode worm</name>
    <dbReference type="NCBI Taxonomy" id="37862"/>
    <lineage>
        <taxon>Eukaryota</taxon>
        <taxon>Metazoa</taxon>
        <taxon>Ecdysozoa</taxon>
        <taxon>Nematoda</taxon>
        <taxon>Chromadorea</taxon>
        <taxon>Rhabditida</taxon>
        <taxon>Rhabditina</taxon>
        <taxon>Rhabditomorpha</taxon>
        <taxon>Strongyloidea</taxon>
        <taxon>Heterorhabditidae</taxon>
        <taxon>Heterorhabditis</taxon>
    </lineage>
</organism>
<sequence length="124" mass="14810">MGSFLDVLFLSNFNSLILWYFRRTLCDVVFVVLSTYGVPLGYWGRRPELGAYGKKVWKSSAVLFLTYIKCLTFRVYFSVVESDNIRQNNVHNWKLMLYSLYKKRIKWNVKFKSILKSVINWDRT</sequence>
<protein>
    <submittedName>
        <fullName evidence="2">Uncharacterized protein</fullName>
    </submittedName>
</protein>